<comment type="caution">
    <text evidence="2">The sequence shown here is derived from an EMBL/GenBank/DDBJ whole genome shotgun (WGS) entry which is preliminary data.</text>
</comment>
<dbReference type="EMBL" id="MCGG01000068">
    <property type="protein sequence ID" value="OEJ64577.1"/>
    <property type="molecule type" value="Genomic_DNA"/>
</dbReference>
<evidence type="ECO:0008006" key="4">
    <source>
        <dbReference type="Google" id="ProtNLM"/>
    </source>
</evidence>
<accession>A0A1E5Q496</accession>
<protein>
    <recommendedName>
        <fullName evidence="4">Inner membrane component domain-containing protein</fullName>
    </recommendedName>
</protein>
<keyword evidence="1" id="KW-1133">Transmembrane helix</keyword>
<evidence type="ECO:0000256" key="1">
    <source>
        <dbReference type="SAM" id="Phobius"/>
    </source>
</evidence>
<evidence type="ECO:0000313" key="2">
    <source>
        <dbReference type="EMBL" id="OEJ64577.1"/>
    </source>
</evidence>
<evidence type="ECO:0000313" key="3">
    <source>
        <dbReference type="Proteomes" id="UP000095347"/>
    </source>
</evidence>
<keyword evidence="1" id="KW-0812">Transmembrane</keyword>
<organism evidence="2 3">
    <name type="scientific">Magnetovibrio blakemorei</name>
    <dbReference type="NCBI Taxonomy" id="28181"/>
    <lineage>
        <taxon>Bacteria</taxon>
        <taxon>Pseudomonadati</taxon>
        <taxon>Pseudomonadota</taxon>
        <taxon>Alphaproteobacteria</taxon>
        <taxon>Rhodospirillales</taxon>
        <taxon>Magnetovibrionaceae</taxon>
        <taxon>Magnetovibrio</taxon>
    </lineage>
</organism>
<sequence length="72" mass="8092">MGYIFRLPFYLIGIFVWIPLGILISLLNILTLPIFGIVMLVLPSVFPNKAKDILSFGTLRRGVNNLNAFIRG</sequence>
<dbReference type="STRING" id="28181.BEN30_16240"/>
<keyword evidence="1" id="KW-0472">Membrane</keyword>
<reference evidence="3" key="1">
    <citation type="submission" date="2016-07" db="EMBL/GenBank/DDBJ databases">
        <authorList>
            <person name="Florea S."/>
            <person name="Webb J.S."/>
            <person name="Jaromczyk J."/>
            <person name="Schardl C.L."/>
        </authorList>
    </citation>
    <scope>NUCLEOTIDE SEQUENCE [LARGE SCALE GENOMIC DNA]</scope>
    <source>
        <strain evidence="3">MV-1</strain>
    </source>
</reference>
<proteinExistence type="predicted"/>
<feature type="transmembrane region" description="Helical" evidence="1">
    <location>
        <begin position="12"/>
        <end position="42"/>
    </location>
</feature>
<gene>
    <name evidence="2" type="ORF">BEN30_16240</name>
</gene>
<keyword evidence="3" id="KW-1185">Reference proteome</keyword>
<dbReference type="AlphaFoldDB" id="A0A1E5Q496"/>
<dbReference type="Proteomes" id="UP000095347">
    <property type="component" value="Unassembled WGS sequence"/>
</dbReference>
<name>A0A1E5Q496_9PROT</name>